<dbReference type="AlphaFoldDB" id="A0A5C5CT54"/>
<reference evidence="2 5" key="3">
    <citation type="submission" date="2020-08" db="EMBL/GenBank/DDBJ databases">
        <title>Genomic Encyclopedia of Type Strains, Phase IV (KMG-IV): sequencing the most valuable type-strain genomes for metagenomic binning, comparative biology and taxonomic classification.</title>
        <authorList>
            <person name="Goeker M."/>
        </authorList>
    </citation>
    <scope>NUCLEOTIDE SEQUENCE [LARGE SCALE GENOMIC DNA]</scope>
    <source>
        <strain evidence="2 5">DSM 23868</strain>
    </source>
</reference>
<feature type="domain" description="DUF4031" evidence="1">
    <location>
        <begin position="3"/>
        <end position="81"/>
    </location>
</feature>
<reference evidence="3" key="2">
    <citation type="submission" date="2019-06" db="EMBL/GenBank/DDBJ databases">
        <authorList>
            <person name="Hu M."/>
        </authorList>
    </citation>
    <scope>NUCLEOTIDE SEQUENCE</scope>
    <source>
        <strain evidence="3">08RB2639</strain>
    </source>
</reference>
<evidence type="ECO:0000313" key="5">
    <source>
        <dbReference type="Proteomes" id="UP000553980"/>
    </source>
</evidence>
<gene>
    <name evidence="3" type="ORF">FIB18_04380</name>
    <name evidence="2" type="ORF">GGQ79_001138</name>
</gene>
<dbReference type="Pfam" id="PF13223">
    <property type="entry name" value="DUF4031"/>
    <property type="match status" value="1"/>
</dbReference>
<dbReference type="Proteomes" id="UP000553980">
    <property type="component" value="Unassembled WGS sequence"/>
</dbReference>
<dbReference type="EMBL" id="VEWK01000002">
    <property type="protein sequence ID" value="TNV14473.1"/>
    <property type="molecule type" value="Genomic_DNA"/>
</dbReference>
<sequence length="126" mass="14115">MSVYVDDMAAAFGNMLMCHMWADTDEELLTMADKIGVQRKWIQGHPTLSFGKHRNASWVHFDIAKSKRALAIKLGALETDRFGPLEYTAKLLIATGDPKRVEIGNRKLAMVAVCRERRQKNGGALL</sequence>
<accession>A0A5C5CT54</accession>
<evidence type="ECO:0000313" key="3">
    <source>
        <dbReference type="EMBL" id="TNV14473.1"/>
    </source>
</evidence>
<dbReference type="OrthoDB" id="9808993at2"/>
<name>A0A5C5CT54_9HYPH</name>
<dbReference type="RefSeq" id="WP_140019610.1">
    <property type="nucleotide sequence ID" value="NZ_JACIEX010000002.1"/>
</dbReference>
<evidence type="ECO:0000313" key="2">
    <source>
        <dbReference type="EMBL" id="MBB4092653.1"/>
    </source>
</evidence>
<organism evidence="3 4">
    <name type="scientific">Brucella pecoris</name>
    <dbReference type="NCBI Taxonomy" id="867683"/>
    <lineage>
        <taxon>Bacteria</taxon>
        <taxon>Pseudomonadati</taxon>
        <taxon>Pseudomonadota</taxon>
        <taxon>Alphaproteobacteria</taxon>
        <taxon>Hyphomicrobiales</taxon>
        <taxon>Brucellaceae</taxon>
        <taxon>Brucella/Ochrobactrum group</taxon>
        <taxon>Brucella</taxon>
    </lineage>
</organism>
<proteinExistence type="predicted"/>
<reference evidence="3 4" key="1">
    <citation type="journal article" date="2011" name="Int. J. Syst. Evol. Microbiol.">
        <title>Ochrobactrum pecoris sp. nov., isolated from farm animals.</title>
        <authorList>
            <person name="Kampfer P."/>
            <person name="Huber B."/>
            <person name="Busse H.J."/>
            <person name="Scholz H.C."/>
            <person name="Tomaso H."/>
            <person name="Hotzel H."/>
            <person name="Melzer F."/>
        </authorList>
    </citation>
    <scope>NUCLEOTIDE SEQUENCE [LARGE SCALE GENOMIC DNA]</scope>
    <source>
        <strain evidence="3 4">08RB2639</strain>
    </source>
</reference>
<dbReference type="InterPro" id="IPR025109">
    <property type="entry name" value="DUF4031"/>
</dbReference>
<evidence type="ECO:0000313" key="4">
    <source>
        <dbReference type="Proteomes" id="UP000313390"/>
    </source>
</evidence>
<dbReference type="Proteomes" id="UP000313390">
    <property type="component" value="Unassembled WGS sequence"/>
</dbReference>
<comment type="caution">
    <text evidence="3">The sequence shown here is derived from an EMBL/GenBank/DDBJ whole genome shotgun (WGS) entry which is preliminary data.</text>
</comment>
<evidence type="ECO:0000259" key="1">
    <source>
        <dbReference type="Pfam" id="PF13223"/>
    </source>
</evidence>
<dbReference type="EMBL" id="JACIEX010000002">
    <property type="protein sequence ID" value="MBB4092653.1"/>
    <property type="molecule type" value="Genomic_DNA"/>
</dbReference>
<protein>
    <submittedName>
        <fullName evidence="3">DUF4031 domain-containing protein</fullName>
    </submittedName>
</protein>
<keyword evidence="5" id="KW-1185">Reference proteome</keyword>